<evidence type="ECO:0000256" key="7">
    <source>
        <dbReference type="ARBA" id="ARBA00023014"/>
    </source>
</evidence>
<dbReference type="Proteomes" id="UP000722459">
    <property type="component" value="Unassembled WGS sequence"/>
</dbReference>
<evidence type="ECO:0000313" key="10">
    <source>
        <dbReference type="Proteomes" id="UP000722459"/>
    </source>
</evidence>
<dbReference type="EMBL" id="JABJNZ010000025">
    <property type="protein sequence ID" value="MBT4870281.1"/>
    <property type="molecule type" value="Genomic_DNA"/>
</dbReference>
<organism evidence="9 10">
    <name type="scientific">Candidatus Iainarchaeum sp</name>
    <dbReference type="NCBI Taxonomy" id="3101447"/>
    <lineage>
        <taxon>Archaea</taxon>
        <taxon>Candidatus Iainarchaeota</taxon>
        <taxon>Candidatus Iainarchaeia</taxon>
        <taxon>Candidatus Iainarchaeales</taxon>
        <taxon>Candidatus Iainarchaeaceae</taxon>
        <taxon>Candidatus Iainarchaeum</taxon>
    </lineage>
</organism>
<keyword evidence="2" id="KW-0004">4Fe-4S</keyword>
<evidence type="ECO:0000256" key="1">
    <source>
        <dbReference type="ARBA" id="ARBA00001966"/>
    </source>
</evidence>
<sequence length="345" mass="39665">MDGLFFEKFPFSEKAKLRLKEMGITPEDVPEDAIKKAALLISRANANKKYDLGVSNLTDEMVELELIAFPVAKMLLSLMKTPNIREKFADLIRKKTFDEIVDSKDSKDLSLILADDFKVKYELSEEKEFFVQVPLLEYLDIYFVDNETKLVNKSVEGGKVYLGVNDFARFLSEKTYKKIVDSLPIDKVAIPKKYLSLARSIDSQLVVIEKKNFDLRLTGKVNPDFFPPCMKNVYAQQLAGEALAYYARLSLGAFLYQVGMSKVDLLTLFSKSPDFKKHIAQYHIDRIFEKELSAPGCRKIKDYGLRVKECDTVCTVKHPMQYYLRKMRQKNRIKNKNSKGVVKNV</sequence>
<keyword evidence="4" id="KW-0235">DNA replication</keyword>
<gene>
    <name evidence="9" type="ORF">HON47_01795</name>
</gene>
<dbReference type="Pfam" id="PF04104">
    <property type="entry name" value="DNA_primase_lrg"/>
    <property type="match status" value="1"/>
</dbReference>
<evidence type="ECO:0000256" key="5">
    <source>
        <dbReference type="ARBA" id="ARBA00022723"/>
    </source>
</evidence>
<protein>
    <recommendedName>
        <fullName evidence="8">DNA primase large subunit C-terminal domain-containing protein</fullName>
    </recommendedName>
</protein>
<evidence type="ECO:0000256" key="6">
    <source>
        <dbReference type="ARBA" id="ARBA00023004"/>
    </source>
</evidence>
<dbReference type="InterPro" id="IPR023642">
    <property type="entry name" value="DNA_primase_lsu_PriL"/>
</dbReference>
<dbReference type="CDD" id="cd06560">
    <property type="entry name" value="PriL"/>
    <property type="match status" value="1"/>
</dbReference>
<proteinExistence type="predicted"/>
<keyword evidence="7" id="KW-0411">Iron-sulfur</keyword>
<evidence type="ECO:0000256" key="2">
    <source>
        <dbReference type="ARBA" id="ARBA00022485"/>
    </source>
</evidence>
<evidence type="ECO:0000313" key="9">
    <source>
        <dbReference type="EMBL" id="MBT4870281.1"/>
    </source>
</evidence>
<evidence type="ECO:0000256" key="4">
    <source>
        <dbReference type="ARBA" id="ARBA00022705"/>
    </source>
</evidence>
<dbReference type="InterPro" id="IPR058560">
    <property type="entry name" value="DNA_primase_C"/>
</dbReference>
<dbReference type="GO" id="GO:0006269">
    <property type="term" value="P:DNA replication, synthesis of primer"/>
    <property type="evidence" value="ECO:0007669"/>
    <property type="project" value="UniProtKB-KW"/>
</dbReference>
<comment type="cofactor">
    <cofactor evidence="1">
        <name>[4Fe-4S] cluster</name>
        <dbReference type="ChEBI" id="CHEBI:49883"/>
    </cofactor>
</comment>
<evidence type="ECO:0000259" key="8">
    <source>
        <dbReference type="Pfam" id="PF04104"/>
    </source>
</evidence>
<dbReference type="GO" id="GO:0051539">
    <property type="term" value="F:4 iron, 4 sulfur cluster binding"/>
    <property type="evidence" value="ECO:0007669"/>
    <property type="project" value="UniProtKB-KW"/>
</dbReference>
<keyword evidence="6" id="KW-0408">Iron</keyword>
<name>A0A8T5GE88_9ARCH</name>
<accession>A0A8T5GE88</accession>
<dbReference type="SUPFAM" id="SSF140914">
    <property type="entry name" value="PriB N-terminal domain-like"/>
    <property type="match status" value="1"/>
</dbReference>
<keyword evidence="5" id="KW-0479">Metal-binding</keyword>
<reference evidence="9" key="1">
    <citation type="journal article" date="2021" name="ISME J.">
        <title>Mercury methylation by metabolically versatile and cosmopolitan marine bacteria.</title>
        <authorList>
            <person name="Lin H."/>
            <person name="Ascher D.B."/>
            <person name="Myung Y."/>
            <person name="Lamborg C.H."/>
            <person name="Hallam S.J."/>
            <person name="Gionfriddo C.M."/>
            <person name="Holt K.E."/>
            <person name="Moreau J.W."/>
        </authorList>
    </citation>
    <scope>NUCLEOTIDE SEQUENCE</scope>
    <source>
        <strain evidence="9">SI075_bin30</strain>
    </source>
</reference>
<keyword evidence="3" id="KW-0639">Primosome</keyword>
<dbReference type="GO" id="GO:1990077">
    <property type="term" value="C:primosome complex"/>
    <property type="evidence" value="ECO:0007669"/>
    <property type="project" value="UniProtKB-KW"/>
</dbReference>
<feature type="domain" description="DNA primase large subunit C-terminal" evidence="8">
    <location>
        <begin position="220"/>
        <end position="343"/>
    </location>
</feature>
<comment type="caution">
    <text evidence="9">The sequence shown here is derived from an EMBL/GenBank/DDBJ whole genome shotgun (WGS) entry which is preliminary data.</text>
</comment>
<dbReference type="AlphaFoldDB" id="A0A8T5GE88"/>
<evidence type="ECO:0000256" key="3">
    <source>
        <dbReference type="ARBA" id="ARBA00022515"/>
    </source>
</evidence>
<dbReference type="GO" id="GO:0046872">
    <property type="term" value="F:metal ion binding"/>
    <property type="evidence" value="ECO:0007669"/>
    <property type="project" value="UniProtKB-KW"/>
</dbReference>
<dbReference type="GO" id="GO:0003899">
    <property type="term" value="F:DNA-directed RNA polymerase activity"/>
    <property type="evidence" value="ECO:0007669"/>
    <property type="project" value="InterPro"/>
</dbReference>